<feature type="domain" description="PD-(D/E)XK endonuclease-like" evidence="1">
    <location>
        <begin position="601"/>
        <end position="846"/>
    </location>
</feature>
<keyword evidence="2" id="KW-0067">ATP-binding</keyword>
<dbReference type="InterPro" id="IPR027417">
    <property type="entry name" value="P-loop_NTPase"/>
</dbReference>
<keyword evidence="3" id="KW-1185">Reference proteome</keyword>
<evidence type="ECO:0000259" key="1">
    <source>
        <dbReference type="Pfam" id="PF12705"/>
    </source>
</evidence>
<sequence length="851" mass="90641">MLQSLKLGLVPGEDIDTFWRRVAGACADWLAAQGASPRDAVLLLPFAQHLAPARRAFLARGGWQPVLATTRSLASALGPSPLAQPGQISGDAPVDALAADALIAQQSWAQGLKREDPRAYRLALARLVETAHAFTRAAGQQDPAARGAWFEAARQHLTDDPVGGTERALALVALAWAASDDRTPATDALFRHRPSAWIALQAGGPDPLARALLAGGDVPALWLDTDLDLDQLAEPVARVEEALCADFETLAQASAVAVLQHLAAGRAPVALIAQDRVVVRRVRALLSRQGLPMHDETGWTLATTPAASTLMALLRAALGGGAVDDWLAWLKLSAEPSAALDALEALCRRRRIRRAEVLDAMDKLPAQALWQARRQALAPLAGGGRRSLLQWLFDLKRALGSEPLAGLEGGAGVLEALWLSRNPWPGSAHEAVLSDARLDGAGFLAWVGEVLEAGQYVPEDAGQAPVVITPLVRAMLRPFGALVLPGADADTLGRGGRGLSLLSEADAAALGLPTQARQREAEAQAFAQALRAPVLTLLRCTRAGAEPLPASPLIERLAVAARRAGRESPLRHWVDERPPQAITPQPLPRASVAAARLPAALSASAVESLRRCPYQFFSRHLLGLQAADELEAEPEKRDYGTWLHAVLHRFHTGRQPGDATAQLRAAAAAESLGLDEADFLPWQASFERLLPRYVDWLAAAEAQGQAFSEGELDRQCRPFDGALADLVLRGRIDRVDTTAEGKRLLLDYKTGSVKGLKDRVTEPLEDTQMAVYALLMDAAPDLAAAYLALDDPGGVVAVEHPDVAATAGQLRDGLQSDLLLMLQGAPLPALGEGSACEFCEARGLCRKDDWS</sequence>
<dbReference type="Proteomes" id="UP001180536">
    <property type="component" value="Unassembled WGS sequence"/>
</dbReference>
<dbReference type="EMBL" id="JAVDXQ010000001">
    <property type="protein sequence ID" value="MDR7295210.1"/>
    <property type="molecule type" value="Genomic_DNA"/>
</dbReference>
<gene>
    <name evidence="2" type="ORF">J2X16_000531</name>
</gene>
<dbReference type="SUPFAM" id="SSF52540">
    <property type="entry name" value="P-loop containing nucleoside triphosphate hydrolases"/>
    <property type="match status" value="1"/>
</dbReference>
<dbReference type="InterPro" id="IPR011604">
    <property type="entry name" value="PDDEXK-like_dom_sf"/>
</dbReference>
<evidence type="ECO:0000313" key="2">
    <source>
        <dbReference type="EMBL" id="MDR7295210.1"/>
    </source>
</evidence>
<dbReference type="GO" id="GO:0003678">
    <property type="term" value="F:DNA helicase activity"/>
    <property type="evidence" value="ECO:0007669"/>
    <property type="project" value="UniProtKB-EC"/>
</dbReference>
<comment type="caution">
    <text evidence="2">The sequence shown here is derived from an EMBL/GenBank/DDBJ whole genome shotgun (WGS) entry which is preliminary data.</text>
</comment>
<protein>
    <submittedName>
        <fullName evidence="2">ATP-dependent helicase/nuclease subunit B</fullName>
        <ecNumber evidence="2">3.1.-.-</ecNumber>
        <ecNumber evidence="2">3.6.4.12</ecNumber>
    </submittedName>
</protein>
<name>A0ABU1Z3M6_9BURK</name>
<keyword evidence="2" id="KW-0547">Nucleotide-binding</keyword>
<proteinExistence type="predicted"/>
<reference evidence="2 3" key="1">
    <citation type="submission" date="2023-07" db="EMBL/GenBank/DDBJ databases">
        <title>Sorghum-associated microbial communities from plants grown in Nebraska, USA.</title>
        <authorList>
            <person name="Schachtman D."/>
        </authorList>
    </citation>
    <scope>NUCLEOTIDE SEQUENCE [LARGE SCALE GENOMIC DNA]</scope>
    <source>
        <strain evidence="2 3">BE310</strain>
    </source>
</reference>
<dbReference type="GO" id="GO:0016787">
    <property type="term" value="F:hydrolase activity"/>
    <property type="evidence" value="ECO:0007669"/>
    <property type="project" value="UniProtKB-KW"/>
</dbReference>
<keyword evidence="2" id="KW-0347">Helicase</keyword>
<dbReference type="Gene3D" id="3.90.320.10">
    <property type="match status" value="1"/>
</dbReference>
<evidence type="ECO:0000313" key="3">
    <source>
        <dbReference type="Proteomes" id="UP001180536"/>
    </source>
</evidence>
<dbReference type="Pfam" id="PF12705">
    <property type="entry name" value="PDDEXK_1"/>
    <property type="match status" value="1"/>
</dbReference>
<keyword evidence="2" id="KW-0378">Hydrolase</keyword>
<dbReference type="EC" id="3.1.-.-" evidence="2"/>
<dbReference type="EC" id="3.6.4.12" evidence="2"/>
<dbReference type="InterPro" id="IPR038726">
    <property type="entry name" value="PDDEXK_AddAB-type"/>
</dbReference>
<accession>A0ABU1Z3M6</accession>
<organism evidence="2 3">
    <name type="scientific">Pelomonas aquatica</name>
    <dbReference type="NCBI Taxonomy" id="431058"/>
    <lineage>
        <taxon>Bacteria</taxon>
        <taxon>Pseudomonadati</taxon>
        <taxon>Pseudomonadota</taxon>
        <taxon>Betaproteobacteria</taxon>
        <taxon>Burkholderiales</taxon>
        <taxon>Sphaerotilaceae</taxon>
        <taxon>Roseateles</taxon>
    </lineage>
</organism>